<sequence>MVYKLWNLRLTRLDLSRAFSKKVTVDEKQLMLRNMFTSTNNHFFSLKDLFLNDNDLNVLAVDAFCRIEGLAQLHLAGNNLKDFTFDDNCLLSLRMLDLSNNKIASPSVRILTGIPSLQALDISGNPLHCDCEIATFIAKMVPQRALNQGRTICVSPASLKGTDVFDVTVFPCTKTITSTHRKFALSFLVAALLLLIFAALKHYRDRLREIRFPLVAGYSKLVR</sequence>
<feature type="transmembrane region" description="Helical" evidence="4">
    <location>
        <begin position="183"/>
        <end position="200"/>
    </location>
</feature>
<dbReference type="STRING" id="51028.A0A0N4VQM0"/>
<name>A0A0N4VQM0_ENTVE</name>
<keyword evidence="4" id="KW-1133">Transmembrane helix</keyword>
<reference evidence="6 7" key="2">
    <citation type="submission" date="2018-10" db="EMBL/GenBank/DDBJ databases">
        <authorList>
            <consortium name="Pathogen Informatics"/>
        </authorList>
    </citation>
    <scope>NUCLEOTIDE SEQUENCE [LARGE SCALE GENOMIC DNA]</scope>
</reference>
<evidence type="ECO:0000313" key="7">
    <source>
        <dbReference type="Proteomes" id="UP000274131"/>
    </source>
</evidence>
<accession>A0A0N4VQM0</accession>
<keyword evidence="2" id="KW-0732">Signal</keyword>
<dbReference type="WBParaSite" id="EVEC_0001332101-mRNA-1">
    <property type="protein sequence ID" value="EVEC_0001332101-mRNA-1"/>
    <property type="gene ID" value="EVEC_0001332101"/>
</dbReference>
<dbReference type="EMBL" id="UXUI01014784">
    <property type="protein sequence ID" value="VDD97715.1"/>
    <property type="molecule type" value="Genomic_DNA"/>
</dbReference>
<proteinExistence type="predicted"/>
<keyword evidence="4" id="KW-0812">Transmembrane</keyword>
<dbReference type="AlphaFoldDB" id="A0A0N4VQM0"/>
<keyword evidence="3" id="KW-0677">Repeat</keyword>
<gene>
    <name evidence="6" type="ORF">EVEC_LOCUS12466</name>
</gene>
<evidence type="ECO:0000256" key="4">
    <source>
        <dbReference type="SAM" id="Phobius"/>
    </source>
</evidence>
<dbReference type="InterPro" id="IPR032675">
    <property type="entry name" value="LRR_dom_sf"/>
</dbReference>
<dbReference type="PANTHER" id="PTHR24366">
    <property type="entry name" value="IG(IMMUNOGLOBULIN) AND LRR(LEUCINE RICH REPEAT) DOMAINS"/>
    <property type="match status" value="1"/>
</dbReference>
<dbReference type="PANTHER" id="PTHR24366:SF161">
    <property type="entry name" value="TIR DOMAIN-CONTAINING PROTEIN"/>
    <property type="match status" value="1"/>
</dbReference>
<organism evidence="8">
    <name type="scientific">Enterobius vermicularis</name>
    <name type="common">Human pinworm</name>
    <dbReference type="NCBI Taxonomy" id="51028"/>
    <lineage>
        <taxon>Eukaryota</taxon>
        <taxon>Metazoa</taxon>
        <taxon>Ecdysozoa</taxon>
        <taxon>Nematoda</taxon>
        <taxon>Chromadorea</taxon>
        <taxon>Rhabditida</taxon>
        <taxon>Spirurina</taxon>
        <taxon>Oxyuridomorpha</taxon>
        <taxon>Oxyuroidea</taxon>
        <taxon>Oxyuridae</taxon>
        <taxon>Enterobius</taxon>
    </lineage>
</organism>
<dbReference type="PRINTS" id="PR00019">
    <property type="entry name" value="LEURICHRPT"/>
</dbReference>
<dbReference type="InterPro" id="IPR000483">
    <property type="entry name" value="Cys-rich_flank_reg_C"/>
</dbReference>
<evidence type="ECO:0000259" key="5">
    <source>
        <dbReference type="SMART" id="SM00082"/>
    </source>
</evidence>
<dbReference type="Pfam" id="PF13855">
    <property type="entry name" value="LRR_8"/>
    <property type="match status" value="1"/>
</dbReference>
<evidence type="ECO:0000256" key="2">
    <source>
        <dbReference type="ARBA" id="ARBA00022729"/>
    </source>
</evidence>
<dbReference type="PROSITE" id="PS51450">
    <property type="entry name" value="LRR"/>
    <property type="match status" value="1"/>
</dbReference>
<dbReference type="SMART" id="SM00082">
    <property type="entry name" value="LRRCT"/>
    <property type="match status" value="1"/>
</dbReference>
<dbReference type="Proteomes" id="UP000274131">
    <property type="component" value="Unassembled WGS sequence"/>
</dbReference>
<reference evidence="8" key="1">
    <citation type="submission" date="2017-02" db="UniProtKB">
        <authorList>
            <consortium name="WormBaseParasite"/>
        </authorList>
    </citation>
    <scope>IDENTIFICATION</scope>
</reference>
<keyword evidence="7" id="KW-1185">Reference proteome</keyword>
<evidence type="ECO:0000256" key="1">
    <source>
        <dbReference type="ARBA" id="ARBA00022614"/>
    </source>
</evidence>
<protein>
    <submittedName>
        <fullName evidence="8">LRRCT domain-containing protein</fullName>
    </submittedName>
</protein>
<keyword evidence="1" id="KW-0433">Leucine-rich repeat</keyword>
<dbReference type="InterPro" id="IPR001611">
    <property type="entry name" value="Leu-rich_rpt"/>
</dbReference>
<evidence type="ECO:0000313" key="8">
    <source>
        <dbReference type="WBParaSite" id="EVEC_0001332101-mRNA-1"/>
    </source>
</evidence>
<dbReference type="OrthoDB" id="694479at2759"/>
<keyword evidence="4" id="KW-0472">Membrane</keyword>
<evidence type="ECO:0000256" key="3">
    <source>
        <dbReference type="ARBA" id="ARBA00022737"/>
    </source>
</evidence>
<dbReference type="SUPFAM" id="SSF52058">
    <property type="entry name" value="L domain-like"/>
    <property type="match status" value="1"/>
</dbReference>
<dbReference type="Gene3D" id="3.80.10.10">
    <property type="entry name" value="Ribonuclease Inhibitor"/>
    <property type="match status" value="1"/>
</dbReference>
<evidence type="ECO:0000313" key="6">
    <source>
        <dbReference type="EMBL" id="VDD97715.1"/>
    </source>
</evidence>
<feature type="domain" description="LRRCT" evidence="5">
    <location>
        <begin position="125"/>
        <end position="173"/>
    </location>
</feature>